<name>A0A4Y9Z2D5_9AGAM</name>
<keyword evidence="3" id="KW-1185">Reference proteome</keyword>
<accession>A0A4Y9Z2D5</accession>
<proteinExistence type="predicted"/>
<feature type="region of interest" description="Disordered" evidence="1">
    <location>
        <begin position="1"/>
        <end position="25"/>
    </location>
</feature>
<dbReference type="Proteomes" id="UP000298327">
    <property type="component" value="Unassembled WGS sequence"/>
</dbReference>
<dbReference type="AlphaFoldDB" id="A0A4Y9Z2D5"/>
<dbReference type="OrthoDB" id="3226064at2759"/>
<comment type="caution">
    <text evidence="2">The sequence shown here is derived from an EMBL/GenBank/DDBJ whole genome shotgun (WGS) entry which is preliminary data.</text>
</comment>
<evidence type="ECO:0000313" key="3">
    <source>
        <dbReference type="Proteomes" id="UP000298327"/>
    </source>
</evidence>
<dbReference type="STRING" id="205917.A0A4Y9Z2D5"/>
<reference evidence="2 3" key="1">
    <citation type="submission" date="2019-02" db="EMBL/GenBank/DDBJ databases">
        <title>Genome sequencing of the rare red list fungi Dentipellis fragilis.</title>
        <authorList>
            <person name="Buettner E."/>
            <person name="Kellner H."/>
        </authorList>
    </citation>
    <scope>NUCLEOTIDE SEQUENCE [LARGE SCALE GENOMIC DNA]</scope>
    <source>
        <strain evidence="2 3">DSM 105465</strain>
    </source>
</reference>
<organism evidence="2 3">
    <name type="scientific">Dentipellis fragilis</name>
    <dbReference type="NCBI Taxonomy" id="205917"/>
    <lineage>
        <taxon>Eukaryota</taxon>
        <taxon>Fungi</taxon>
        <taxon>Dikarya</taxon>
        <taxon>Basidiomycota</taxon>
        <taxon>Agaricomycotina</taxon>
        <taxon>Agaricomycetes</taxon>
        <taxon>Russulales</taxon>
        <taxon>Hericiaceae</taxon>
        <taxon>Dentipellis</taxon>
    </lineage>
</organism>
<protein>
    <submittedName>
        <fullName evidence="2">Uncharacterized protein</fullName>
    </submittedName>
</protein>
<sequence>MLARLSRTHSEQRACAPLPPSSSSSSMLTRVLCAQMRGVRARFGDPDLSEVMRIIPFTLRVASYGTASPLWPGRPPINVEGEITAGADGTTRRVHGRVEMVLGDDVRWCLFSERDDGDGHWKAEGAQLGGLGSATGVVGMWTGAEHEHMDPLGAHSFPSLPSFPSCMRACADGGRWVGNAGPFWAWKVGPTDGPVEGKALQLRCPTK</sequence>
<evidence type="ECO:0000256" key="1">
    <source>
        <dbReference type="SAM" id="MobiDB-lite"/>
    </source>
</evidence>
<gene>
    <name evidence="2" type="ORF">EVG20_g3412</name>
</gene>
<evidence type="ECO:0000313" key="2">
    <source>
        <dbReference type="EMBL" id="TFY68785.1"/>
    </source>
</evidence>
<dbReference type="EMBL" id="SEOQ01000153">
    <property type="protein sequence ID" value="TFY68785.1"/>
    <property type="molecule type" value="Genomic_DNA"/>
</dbReference>